<proteinExistence type="predicted"/>
<feature type="compositionally biased region" description="Acidic residues" evidence="1">
    <location>
        <begin position="108"/>
        <end position="117"/>
    </location>
</feature>
<dbReference type="AlphaFoldDB" id="A0A2X0I6T4"/>
<name>A0A2X0I6T4_9ACTN</name>
<feature type="compositionally biased region" description="Polar residues" evidence="1">
    <location>
        <begin position="1"/>
        <end position="17"/>
    </location>
</feature>
<evidence type="ECO:0000256" key="2">
    <source>
        <dbReference type="SAM" id="Phobius"/>
    </source>
</evidence>
<dbReference type="RefSeq" id="WP_111507640.1">
    <property type="nucleotide sequence ID" value="NZ_QKYN01000208.1"/>
</dbReference>
<feature type="compositionally biased region" description="Basic and acidic residues" evidence="1">
    <location>
        <begin position="52"/>
        <end position="62"/>
    </location>
</feature>
<keyword evidence="4" id="KW-1185">Reference proteome</keyword>
<feature type="transmembrane region" description="Helical" evidence="2">
    <location>
        <begin position="181"/>
        <end position="200"/>
    </location>
</feature>
<feature type="transmembrane region" description="Helical" evidence="2">
    <location>
        <begin position="212"/>
        <end position="231"/>
    </location>
</feature>
<organism evidence="3 4">
    <name type="scientific">Streptacidiphilus pinicola</name>
    <dbReference type="NCBI Taxonomy" id="2219663"/>
    <lineage>
        <taxon>Bacteria</taxon>
        <taxon>Bacillati</taxon>
        <taxon>Actinomycetota</taxon>
        <taxon>Actinomycetes</taxon>
        <taxon>Kitasatosporales</taxon>
        <taxon>Streptomycetaceae</taxon>
        <taxon>Streptacidiphilus</taxon>
    </lineage>
</organism>
<evidence type="ECO:0000256" key="1">
    <source>
        <dbReference type="SAM" id="MobiDB-lite"/>
    </source>
</evidence>
<dbReference type="Proteomes" id="UP000248889">
    <property type="component" value="Unassembled WGS sequence"/>
</dbReference>
<dbReference type="EMBL" id="QKYN01000208">
    <property type="protein sequence ID" value="RAG80654.1"/>
    <property type="molecule type" value="Genomic_DNA"/>
</dbReference>
<gene>
    <name evidence="3" type="ORF">DN069_36980</name>
</gene>
<sequence>MLTSSTTDVGDIVSSTVAAEVSDREDNTMEAQQETEDADDGSPNLAGLSGDYGEHAQQHELIHFVGAITDRGPRQSDAECDAQQGRAATSSDGGSGSGGDDVVRTGGSDDDSDDESAGDLPAVPEIPDVPEYGGDPTPDSDKDPVVGDKYPFGMSMVFGKLADVHFGWKAPKESMRDSIDMYALLGMALVSVLYCFLIVIESGHLPHGTAQFLSILFVPPAVLALTTLCFLRRKNRP</sequence>
<comment type="caution">
    <text evidence="3">The sequence shown here is derived from an EMBL/GenBank/DDBJ whole genome shotgun (WGS) entry which is preliminary data.</text>
</comment>
<keyword evidence="2" id="KW-1133">Transmembrane helix</keyword>
<reference evidence="3 4" key="1">
    <citation type="submission" date="2018-06" db="EMBL/GenBank/DDBJ databases">
        <title>Streptacidiphilus pinicola sp. nov., isolated from pine grove soil.</title>
        <authorList>
            <person name="Roh S.G."/>
            <person name="Park S."/>
            <person name="Kim M.-K."/>
            <person name="Yun B.-R."/>
            <person name="Park J."/>
            <person name="Kim M.J."/>
            <person name="Kim Y.S."/>
            <person name="Kim S.B."/>
        </authorList>
    </citation>
    <scope>NUCLEOTIDE SEQUENCE [LARGE SCALE GENOMIC DNA]</scope>
    <source>
        <strain evidence="3 4">MMS16-CNU450</strain>
    </source>
</reference>
<evidence type="ECO:0000313" key="4">
    <source>
        <dbReference type="Proteomes" id="UP000248889"/>
    </source>
</evidence>
<protein>
    <submittedName>
        <fullName evidence="3">Uncharacterized protein</fullName>
    </submittedName>
</protein>
<feature type="region of interest" description="Disordered" evidence="1">
    <location>
        <begin position="1"/>
        <end position="146"/>
    </location>
</feature>
<keyword evidence="2" id="KW-0472">Membrane</keyword>
<evidence type="ECO:0000313" key="3">
    <source>
        <dbReference type="EMBL" id="RAG80654.1"/>
    </source>
</evidence>
<keyword evidence="2" id="KW-0812">Transmembrane</keyword>
<accession>A0A2X0I6T4</accession>